<keyword evidence="1" id="KW-0677">Repeat</keyword>
<dbReference type="InterPro" id="IPR011990">
    <property type="entry name" value="TPR-like_helical_dom_sf"/>
</dbReference>
<protein>
    <submittedName>
        <fullName evidence="3">Nephrocystin-3</fullName>
    </submittedName>
</protein>
<dbReference type="Pfam" id="PF00515">
    <property type="entry name" value="TPR_1"/>
    <property type="match status" value="1"/>
</dbReference>
<dbReference type="SMART" id="SM00671">
    <property type="entry name" value="SEL1"/>
    <property type="match status" value="10"/>
</dbReference>
<dbReference type="PANTHER" id="PTHR45641:SF19">
    <property type="entry name" value="NEPHROCYSTIN-3"/>
    <property type="match status" value="1"/>
</dbReference>
<proteinExistence type="predicted"/>
<organism evidence="3 4">
    <name type="scientific">Paramuricea clavata</name>
    <name type="common">Red gorgonian</name>
    <name type="synonym">Violescent sea-whip</name>
    <dbReference type="NCBI Taxonomy" id="317549"/>
    <lineage>
        <taxon>Eukaryota</taxon>
        <taxon>Metazoa</taxon>
        <taxon>Cnidaria</taxon>
        <taxon>Anthozoa</taxon>
        <taxon>Octocorallia</taxon>
        <taxon>Malacalcyonacea</taxon>
        <taxon>Plexauridae</taxon>
        <taxon>Paramuricea</taxon>
    </lineage>
</organism>
<sequence length="1101" mass="126786">MPDVPWESDEKRNYICMQNIITDVVSEGLREVFKDEWNTRYQASFGAWDDTSVSGLQLFHRENTRKRPNKNVYQAKFQHGDTNQWDCSVLFDAILYSNSIGKSRLNPTIKAEVGNIRNVRNKIMHADKTTLSDSDFQTMSIEVKKAFIALGLPVNDILQIEIKRNLYKSFQVLPSKPTHEVVYRSEKVNDIKQELQTLHINSGSKLTYFYISGNPESGKSQLSRQLCEDLFKRVISETEATFMMTLNAKDLDTIFCSYEDFCRRLNCCHNSLINVLNSCKPKDEKIKDLRSLIESRIKNWKRWWIIVDNVENLEKISLLLPQIGDEVWNNGQIILTIQNTTAVPSDSLFTKHISLSHDEVAEKISSAYPSTMSAAVSLAVENSAENSFILNHTFILFSLISFELLPVDIIVKYIQLIDQDSEKEEICLALKECSLLLTENEDCYVRLHRVVHEAIKLFSNCKETENKHYSPNCIANKRAKVDVANRNDKIKMIPHLKAFNTAVKKLFPEQDSLYSVSLGFEKLEIYAIYRLFGRTLYDYCEYQIAVEFHNTNLLIWRDSEKHHYRSRTFNDLGESYTKMGKFDQAKDYYQRALEIREKLLGPHHVNVADSYNNIGTVYDEKGDLDQAKDYYQRALEIKEKQLGPIHVDLAVSYNNIGTVYRRKGDLEKAKDYYQRALKIQEKQLGPNQVDVATSYNNIGIIYREKGELDKAKGYYQQALEIQEKQLRPNHADVARSYNNIGTVHHHKGDLDNAKDYYQRAVEIKEKQLGPHHIDVAASYYNIGMINIGDLDKAKYYYQRTLEIQEKQLGANHADVAHSLDNIGTVYHQKGNLDNAKHYYERALEIKKKQLGLNHVDVAASYYKIGILHDDKGDLAQAKDYYQRALEIQENQLGPNHVAVARSYNNIGAVYGRKGDLDQAKDYYQRALEIKEKQLGPNHLDVARSYNNIGTVHGRKGDLEQAKYYYHRTLQIQEKQLGANHVDVARSYNNIGGVYGRQGDLDKAMDYYQRALEIQEKQLGPNHVDVAHSYNNIGTVYGRKGDLDKAKVYYQRALEIHVKQLGPNHVDVAVSYNNIGTVYDGKGDLAQAKDYYQRALEIKKNN</sequence>
<dbReference type="PROSITE" id="PS50005">
    <property type="entry name" value="TPR"/>
    <property type="match status" value="12"/>
</dbReference>
<dbReference type="PROSITE" id="PS50293">
    <property type="entry name" value="TPR_REGION"/>
    <property type="match status" value="11"/>
</dbReference>
<dbReference type="InterPro" id="IPR027417">
    <property type="entry name" value="P-loop_NTPase"/>
</dbReference>
<evidence type="ECO:0000313" key="4">
    <source>
        <dbReference type="Proteomes" id="UP001152795"/>
    </source>
</evidence>
<evidence type="ECO:0000256" key="1">
    <source>
        <dbReference type="ARBA" id="ARBA00022737"/>
    </source>
</evidence>
<dbReference type="Gene3D" id="1.25.40.10">
    <property type="entry name" value="Tetratricopeptide repeat domain"/>
    <property type="match status" value="4"/>
</dbReference>
<gene>
    <name evidence="3" type="ORF">PACLA_8A022033</name>
</gene>
<dbReference type="Pfam" id="PF13181">
    <property type="entry name" value="TPR_8"/>
    <property type="match status" value="2"/>
</dbReference>
<dbReference type="InterPro" id="IPR006597">
    <property type="entry name" value="Sel1-like"/>
</dbReference>
<accession>A0A7D9ELM9</accession>
<name>A0A7D9ELM9_PARCT</name>
<dbReference type="OrthoDB" id="5985681at2759"/>
<dbReference type="AlphaFoldDB" id="A0A7D9ELM9"/>
<dbReference type="InterPro" id="IPR019734">
    <property type="entry name" value="TPR_rpt"/>
</dbReference>
<dbReference type="SUPFAM" id="SSF52540">
    <property type="entry name" value="P-loop containing nucleoside triphosphate hydrolases"/>
    <property type="match status" value="1"/>
</dbReference>
<dbReference type="EMBL" id="CACRXK020007868">
    <property type="protein sequence ID" value="CAB4013397.1"/>
    <property type="molecule type" value="Genomic_DNA"/>
</dbReference>
<keyword evidence="2" id="KW-0802">TPR repeat</keyword>
<dbReference type="Proteomes" id="UP001152795">
    <property type="component" value="Unassembled WGS sequence"/>
</dbReference>
<dbReference type="PANTHER" id="PTHR45641">
    <property type="entry name" value="TETRATRICOPEPTIDE REPEAT PROTEIN (AFU_ORTHOLOGUE AFUA_6G03870)"/>
    <property type="match status" value="1"/>
</dbReference>
<evidence type="ECO:0000256" key="2">
    <source>
        <dbReference type="ARBA" id="ARBA00022803"/>
    </source>
</evidence>
<evidence type="ECO:0000313" key="3">
    <source>
        <dbReference type="EMBL" id="CAB4013397.1"/>
    </source>
</evidence>
<comment type="caution">
    <text evidence="3">The sequence shown here is derived from an EMBL/GenBank/DDBJ whole genome shotgun (WGS) entry which is preliminary data.</text>
</comment>
<dbReference type="SMART" id="SM00028">
    <property type="entry name" value="TPR"/>
    <property type="match status" value="14"/>
</dbReference>
<dbReference type="Pfam" id="PF13424">
    <property type="entry name" value="TPR_12"/>
    <property type="match status" value="5"/>
</dbReference>
<keyword evidence="4" id="KW-1185">Reference proteome</keyword>
<reference evidence="3" key="1">
    <citation type="submission" date="2020-04" db="EMBL/GenBank/DDBJ databases">
        <authorList>
            <person name="Alioto T."/>
            <person name="Alioto T."/>
            <person name="Gomez Garrido J."/>
        </authorList>
    </citation>
    <scope>NUCLEOTIDE SEQUENCE</scope>
    <source>
        <strain evidence="3">A484AB</strain>
    </source>
</reference>
<dbReference type="PRINTS" id="PR00381">
    <property type="entry name" value="KINESINLIGHT"/>
</dbReference>
<dbReference type="Gene3D" id="3.40.50.300">
    <property type="entry name" value="P-loop containing nucleotide triphosphate hydrolases"/>
    <property type="match status" value="1"/>
</dbReference>
<dbReference type="SUPFAM" id="SSF48452">
    <property type="entry name" value="TPR-like"/>
    <property type="match status" value="1"/>
</dbReference>